<evidence type="ECO:0000259" key="2">
    <source>
        <dbReference type="PROSITE" id="PS51390"/>
    </source>
</evidence>
<evidence type="ECO:0000313" key="4">
    <source>
        <dbReference type="Proteomes" id="UP000694387"/>
    </source>
</evidence>
<accession>A0A9L0JQM2</accession>
<feature type="region of interest" description="Disordered" evidence="1">
    <location>
        <begin position="1"/>
        <end position="49"/>
    </location>
</feature>
<reference evidence="3 4" key="1">
    <citation type="journal article" date="2020" name="Nat. Commun.">
        <title>Donkey genomes provide new insights into domestication and selection for coat color.</title>
        <authorList>
            <person name="Wang"/>
            <person name="C."/>
            <person name="Li"/>
            <person name="H."/>
            <person name="Guo"/>
            <person name="Y."/>
            <person name="Huang"/>
            <person name="J."/>
            <person name="Sun"/>
            <person name="Y."/>
            <person name="Min"/>
            <person name="J."/>
            <person name="Wang"/>
            <person name="J."/>
            <person name="Fang"/>
            <person name="X."/>
            <person name="Zhao"/>
            <person name="Z."/>
            <person name="Wang"/>
            <person name="S."/>
            <person name="Zhang"/>
            <person name="Y."/>
            <person name="Liu"/>
            <person name="Q."/>
            <person name="Jiang"/>
            <person name="Q."/>
            <person name="Wang"/>
            <person name="X."/>
            <person name="Guo"/>
            <person name="Y."/>
            <person name="Yang"/>
            <person name="C."/>
            <person name="Wang"/>
            <person name="Y."/>
            <person name="Tian"/>
            <person name="F."/>
            <person name="Zhuang"/>
            <person name="G."/>
            <person name="Fan"/>
            <person name="Y."/>
            <person name="Gao"/>
            <person name="Q."/>
            <person name="Li"/>
            <person name="Y."/>
            <person name="Ju"/>
            <person name="Z."/>
            <person name="Li"/>
            <person name="J."/>
            <person name="Li"/>
            <person name="R."/>
            <person name="Hou"/>
            <person name="M."/>
            <person name="Yang"/>
            <person name="G."/>
            <person name="Liu"/>
            <person name="G."/>
            <person name="Liu"/>
            <person name="W."/>
            <person name="Guo"/>
            <person name="J."/>
            <person name="Pan"/>
            <person name="S."/>
            <person name="Fan"/>
            <person name="G."/>
            <person name="Zhang"/>
            <person name="W."/>
            <person name="Zhang"/>
            <person name="R."/>
            <person name="Yu"/>
            <person name="J."/>
            <person name="Zhang"/>
            <person name="X."/>
            <person name="Yin"/>
            <person name="Q."/>
            <person name="Ji"/>
            <person name="C."/>
            <person name="Jin"/>
            <person name="Y."/>
            <person name="Yue"/>
            <person name="G."/>
            <person name="Liu"/>
            <person name="M."/>
            <person name="Xu"/>
            <person name="J."/>
            <person name="Liu"/>
            <person name="S."/>
            <person name="Jordana"/>
            <person name="J."/>
            <person name="Noce"/>
            <person name="A."/>
            <person name="Amills"/>
            <person name="M."/>
            <person name="Wu"/>
            <person name="D.D."/>
            <person name="Li"/>
            <person name="S."/>
            <person name="Zhou"/>
            <person name="X. and Zhong"/>
            <person name="J."/>
        </authorList>
    </citation>
    <scope>NUCLEOTIDE SEQUENCE [LARGE SCALE GENOMIC DNA]</scope>
</reference>
<proteinExistence type="predicted"/>
<name>A0A9L0JQM2_EQUAS</name>
<sequence length="241" mass="25251">IQVVGLRKRQPLGSTSRRVLSPAGRGPGSPRPRPARAQPRPWPSRGRPHRENQLFRCARVSQLGAAPLCPAGSPRLLGVASGPHGAPGPHNFSRTLPPAGKWPRDVIGARRPPARKRDAGRCGVTVVMEPLGLPGAGTLRGLACRDGQGFLRGGAASRVWTGHKCCSTGCGRICRGDIEGGRDGECPQVFLGLCIFNCVSDANCEAGEKCCKSGCGRFCVPAVLLSLAGHETQVGITSDSE</sequence>
<feature type="region of interest" description="Disordered" evidence="1">
    <location>
        <begin position="80"/>
        <end position="105"/>
    </location>
</feature>
<dbReference type="Pfam" id="PF00095">
    <property type="entry name" value="WAP"/>
    <property type="match status" value="1"/>
</dbReference>
<dbReference type="SMART" id="SM00217">
    <property type="entry name" value="WAP"/>
    <property type="match status" value="1"/>
</dbReference>
<keyword evidence="4" id="KW-1185">Reference proteome</keyword>
<protein>
    <submittedName>
        <fullName evidence="3">WAP four-disulfide core domain 3</fullName>
    </submittedName>
</protein>
<feature type="domain" description="WAP" evidence="2">
    <location>
        <begin position="179"/>
        <end position="223"/>
    </location>
</feature>
<dbReference type="AlphaFoldDB" id="A0A9L0JQM2"/>
<evidence type="ECO:0000313" key="3">
    <source>
        <dbReference type="Ensembl" id="ENSEASP00005051450.1"/>
    </source>
</evidence>
<organism evidence="3 4">
    <name type="scientific">Equus asinus</name>
    <name type="common">Donkey</name>
    <name type="synonym">Equus africanus asinus</name>
    <dbReference type="NCBI Taxonomy" id="9793"/>
    <lineage>
        <taxon>Eukaryota</taxon>
        <taxon>Metazoa</taxon>
        <taxon>Chordata</taxon>
        <taxon>Craniata</taxon>
        <taxon>Vertebrata</taxon>
        <taxon>Euteleostomi</taxon>
        <taxon>Mammalia</taxon>
        <taxon>Eutheria</taxon>
        <taxon>Laurasiatheria</taxon>
        <taxon>Perissodactyla</taxon>
        <taxon>Equidae</taxon>
        <taxon>Equus</taxon>
    </lineage>
</organism>
<dbReference type="SUPFAM" id="SSF57256">
    <property type="entry name" value="Elafin-like"/>
    <property type="match status" value="1"/>
</dbReference>
<dbReference type="Proteomes" id="UP000694387">
    <property type="component" value="Chromosome 15"/>
</dbReference>
<evidence type="ECO:0000256" key="1">
    <source>
        <dbReference type="SAM" id="MobiDB-lite"/>
    </source>
</evidence>
<feature type="compositionally biased region" description="Low complexity" evidence="1">
    <location>
        <begin position="35"/>
        <end position="45"/>
    </location>
</feature>
<dbReference type="Ensembl" id="ENSEAST00005058641.1">
    <property type="protein sequence ID" value="ENSEASP00005051450.1"/>
    <property type="gene ID" value="ENSEASG00005023379.2"/>
</dbReference>
<dbReference type="PROSITE" id="PS51390">
    <property type="entry name" value="WAP"/>
    <property type="match status" value="1"/>
</dbReference>
<dbReference type="GO" id="GO:0030414">
    <property type="term" value="F:peptidase inhibitor activity"/>
    <property type="evidence" value="ECO:0007669"/>
    <property type="project" value="InterPro"/>
</dbReference>
<dbReference type="Gene3D" id="4.10.75.10">
    <property type="entry name" value="Elafin-like"/>
    <property type="match status" value="1"/>
</dbReference>
<reference evidence="3" key="2">
    <citation type="submission" date="2025-08" db="UniProtKB">
        <authorList>
            <consortium name="Ensembl"/>
        </authorList>
    </citation>
    <scope>IDENTIFICATION</scope>
</reference>
<feature type="compositionally biased region" description="Basic residues" evidence="1">
    <location>
        <begin position="1"/>
        <end position="10"/>
    </location>
</feature>
<reference evidence="3" key="3">
    <citation type="submission" date="2025-09" db="UniProtKB">
        <authorList>
            <consortium name="Ensembl"/>
        </authorList>
    </citation>
    <scope>IDENTIFICATION</scope>
</reference>
<gene>
    <name evidence="3" type="primary">WFDC3</name>
</gene>
<dbReference type="GeneTree" id="ENSGT00730000111454"/>
<dbReference type="InterPro" id="IPR036645">
    <property type="entry name" value="Elafin-like_sf"/>
</dbReference>
<dbReference type="InterPro" id="IPR008197">
    <property type="entry name" value="WAP_dom"/>
</dbReference>
<dbReference type="GO" id="GO:0005576">
    <property type="term" value="C:extracellular region"/>
    <property type="evidence" value="ECO:0007669"/>
    <property type="project" value="InterPro"/>
</dbReference>